<evidence type="ECO:0000313" key="4">
    <source>
        <dbReference type="Proteomes" id="UP000683417"/>
    </source>
</evidence>
<feature type="compositionally biased region" description="Pro residues" evidence="1">
    <location>
        <begin position="31"/>
        <end position="57"/>
    </location>
</feature>
<evidence type="ECO:0000256" key="1">
    <source>
        <dbReference type="SAM" id="MobiDB-lite"/>
    </source>
</evidence>
<feature type="region of interest" description="Disordered" evidence="1">
    <location>
        <begin position="31"/>
        <end position="59"/>
    </location>
</feature>
<feature type="signal peptide" evidence="2">
    <location>
        <begin position="1"/>
        <end position="26"/>
    </location>
</feature>
<dbReference type="EMBL" id="CAJHIT010000001">
    <property type="protein sequence ID" value="CAD6498838.1"/>
    <property type="molecule type" value="Genomic_DNA"/>
</dbReference>
<name>A0A9W4CUM3_BLUGR</name>
<organism evidence="3 4">
    <name type="scientific">Blumeria graminis f. sp. triticale</name>
    <dbReference type="NCBI Taxonomy" id="1689686"/>
    <lineage>
        <taxon>Eukaryota</taxon>
        <taxon>Fungi</taxon>
        <taxon>Dikarya</taxon>
        <taxon>Ascomycota</taxon>
        <taxon>Pezizomycotina</taxon>
        <taxon>Leotiomycetes</taxon>
        <taxon>Erysiphales</taxon>
        <taxon>Erysiphaceae</taxon>
        <taxon>Blumeria</taxon>
    </lineage>
</organism>
<evidence type="ECO:0000313" key="3">
    <source>
        <dbReference type="EMBL" id="CAD6498838.1"/>
    </source>
</evidence>
<dbReference type="Pfam" id="PF06101">
    <property type="entry name" value="Vps62"/>
    <property type="match status" value="1"/>
</dbReference>
<dbReference type="InterPro" id="IPR009291">
    <property type="entry name" value="Vps62"/>
</dbReference>
<sequence>MIPHSLHSFLVLFLLKSAFYSLSAYASPVDSPAPPVDPPSPAPVDPVPAGPAAPGPTDPLADTIPPFALDFAPLVWLDKKETFFPSDIETHISNTSPFIDLKIVETPLPPLSTANLDVLNPLNTDTQHVFLTTKVPVQDSPKWLEGVAPDQDGKSKDATTCVTIISNRGNGTVDVFYMYFYSFNKGTDVLFHELGNHVGDWEHNMIRFQNGEPDGIWFSQHSNGQAFRYQAVEKQGKRPVVYSARGSHANYAIDGNHDHSIPNINLPAGPVTDRTSQGTLWDPVKSSFFYTYDGATNSIAPLNNSPLGFMKYNGLWGNTDMPKDDPAQESLFGFPKFVGGPSGPMDKRLNRINVCLNDDKSCKVRDKLAA</sequence>
<feature type="chain" id="PRO_5040741849" evidence="2">
    <location>
        <begin position="27"/>
        <end position="370"/>
    </location>
</feature>
<dbReference type="AlphaFoldDB" id="A0A9W4CUM3"/>
<keyword evidence="2" id="KW-0732">Signal</keyword>
<proteinExistence type="predicted"/>
<gene>
    <name evidence="3" type="ORF">BGTH12_LOCUS196</name>
</gene>
<comment type="caution">
    <text evidence="3">The sequence shown here is derived from an EMBL/GenBank/DDBJ whole genome shotgun (WGS) entry which is preliminary data.</text>
</comment>
<dbReference type="PANTHER" id="PTHR48174">
    <property type="entry name" value="DUF946 FAMILY PROTEIN"/>
    <property type="match status" value="1"/>
</dbReference>
<reference evidence="3" key="1">
    <citation type="submission" date="2020-10" db="EMBL/GenBank/DDBJ databases">
        <authorList>
            <person name="Muller C M."/>
        </authorList>
    </citation>
    <scope>NUCLEOTIDE SEQUENCE</scope>
    <source>
        <strain evidence="3">THUN-12</strain>
    </source>
</reference>
<accession>A0A9W4CUM3</accession>
<dbReference type="Proteomes" id="UP000683417">
    <property type="component" value="Unassembled WGS sequence"/>
</dbReference>
<dbReference type="PANTHER" id="PTHR48174:SF5">
    <property type="entry name" value="VACUOLAR PROTEIN SORTING-ASSOCIATED PROTEIN 62"/>
    <property type="match status" value="1"/>
</dbReference>
<protein>
    <submittedName>
        <fullName evidence="3">BgTH12-04496</fullName>
    </submittedName>
</protein>
<evidence type="ECO:0000256" key="2">
    <source>
        <dbReference type="SAM" id="SignalP"/>
    </source>
</evidence>